<dbReference type="KEGG" id="ica:Intca_0090"/>
<dbReference type="SUPFAM" id="SSF88946">
    <property type="entry name" value="Sigma2 domain of RNA polymerase sigma factors"/>
    <property type="match status" value="1"/>
</dbReference>
<keyword evidence="3" id="KW-0731">Sigma factor</keyword>
<dbReference type="RefSeq" id="WP_013490974.1">
    <property type="nucleotide sequence ID" value="NC_014830.1"/>
</dbReference>
<feature type="domain" description="RNA polymerase sigma factor 70 region 4 type 2" evidence="7">
    <location>
        <begin position="156"/>
        <end position="208"/>
    </location>
</feature>
<evidence type="ECO:0000256" key="5">
    <source>
        <dbReference type="SAM" id="MobiDB-lite"/>
    </source>
</evidence>
<proteinExistence type="inferred from homology"/>
<dbReference type="InterPro" id="IPR013249">
    <property type="entry name" value="RNA_pol_sigma70_r4_t2"/>
</dbReference>
<dbReference type="eggNOG" id="COG1595">
    <property type="taxonomic scope" value="Bacteria"/>
</dbReference>
<gene>
    <name evidence="8" type="ordered locus">Intca_0090</name>
</gene>
<reference evidence="8 9" key="1">
    <citation type="journal article" date="2010" name="Stand. Genomic Sci.">
        <title>Complete genome sequence of Intrasporangium calvum type strain (7 KIP).</title>
        <authorList>
            <person name="Del Rio T.G."/>
            <person name="Chertkov O."/>
            <person name="Yasawong M."/>
            <person name="Lucas S."/>
            <person name="Deshpande S."/>
            <person name="Cheng J.F."/>
            <person name="Detter C."/>
            <person name="Tapia R."/>
            <person name="Han C."/>
            <person name="Goodwin L."/>
            <person name="Pitluck S."/>
            <person name="Liolios K."/>
            <person name="Ivanova N."/>
            <person name="Mavromatis K."/>
            <person name="Pati A."/>
            <person name="Chen A."/>
            <person name="Palaniappan K."/>
            <person name="Land M."/>
            <person name="Hauser L."/>
            <person name="Chang Y.J."/>
            <person name="Jeffries C.D."/>
            <person name="Rohde M."/>
            <person name="Pukall R."/>
            <person name="Sikorski J."/>
            <person name="Goker M."/>
            <person name="Woyke T."/>
            <person name="Bristow J."/>
            <person name="Eisen J.A."/>
            <person name="Markowitz V."/>
            <person name="Hugenholtz P."/>
            <person name="Kyrpides N.C."/>
            <person name="Klenk H.P."/>
            <person name="Lapidus A."/>
        </authorList>
    </citation>
    <scope>NUCLEOTIDE SEQUENCE [LARGE SCALE GENOMIC DNA]</scope>
    <source>
        <strain evidence="9">ATCC 23552 / DSM 43043 / JCM 3097 / NBRC 12989 / 7 KIP</strain>
    </source>
</reference>
<keyword evidence="4" id="KW-0804">Transcription</keyword>
<evidence type="ECO:0000256" key="4">
    <source>
        <dbReference type="ARBA" id="ARBA00023163"/>
    </source>
</evidence>
<dbReference type="NCBIfam" id="NF007228">
    <property type="entry name" value="PRK09646.1"/>
    <property type="match status" value="1"/>
</dbReference>
<evidence type="ECO:0000313" key="9">
    <source>
        <dbReference type="Proteomes" id="UP000008914"/>
    </source>
</evidence>
<dbReference type="STRING" id="710696.Intca_0090"/>
<evidence type="ECO:0000256" key="2">
    <source>
        <dbReference type="ARBA" id="ARBA00023015"/>
    </source>
</evidence>
<accession>E6SEQ1</accession>
<dbReference type="InterPro" id="IPR039425">
    <property type="entry name" value="RNA_pol_sigma-70-like"/>
</dbReference>
<evidence type="ECO:0000256" key="1">
    <source>
        <dbReference type="ARBA" id="ARBA00010641"/>
    </source>
</evidence>
<evidence type="ECO:0000259" key="6">
    <source>
        <dbReference type="Pfam" id="PF04542"/>
    </source>
</evidence>
<keyword evidence="2" id="KW-0805">Transcription regulation</keyword>
<feature type="domain" description="RNA polymerase sigma-70 region 2" evidence="6">
    <location>
        <begin position="58"/>
        <end position="123"/>
    </location>
</feature>
<dbReference type="Pfam" id="PF04542">
    <property type="entry name" value="Sigma70_r2"/>
    <property type="match status" value="1"/>
</dbReference>
<comment type="similarity">
    <text evidence="1">Belongs to the sigma-70 factor family. ECF subfamily.</text>
</comment>
<dbReference type="Pfam" id="PF08281">
    <property type="entry name" value="Sigma70_r4_2"/>
    <property type="match status" value="1"/>
</dbReference>
<dbReference type="CDD" id="cd06171">
    <property type="entry name" value="Sigma70_r4"/>
    <property type="match status" value="1"/>
</dbReference>
<dbReference type="SUPFAM" id="SSF88659">
    <property type="entry name" value="Sigma3 and sigma4 domains of RNA polymerase sigma factors"/>
    <property type="match status" value="1"/>
</dbReference>
<dbReference type="AlphaFoldDB" id="E6SEQ1"/>
<dbReference type="GO" id="GO:0003677">
    <property type="term" value="F:DNA binding"/>
    <property type="evidence" value="ECO:0007669"/>
    <property type="project" value="InterPro"/>
</dbReference>
<dbReference type="InterPro" id="IPR013324">
    <property type="entry name" value="RNA_pol_sigma_r3/r4-like"/>
</dbReference>
<dbReference type="EMBL" id="CP002343">
    <property type="protein sequence ID" value="ADU46652.1"/>
    <property type="molecule type" value="Genomic_DNA"/>
</dbReference>
<dbReference type="PANTHER" id="PTHR43133:SF66">
    <property type="entry name" value="ECF RNA POLYMERASE SIGMA FACTOR SIGK"/>
    <property type="match status" value="1"/>
</dbReference>
<evidence type="ECO:0000259" key="7">
    <source>
        <dbReference type="Pfam" id="PF08281"/>
    </source>
</evidence>
<dbReference type="GO" id="GO:0006352">
    <property type="term" value="P:DNA-templated transcription initiation"/>
    <property type="evidence" value="ECO:0007669"/>
    <property type="project" value="InterPro"/>
</dbReference>
<dbReference type="InterPro" id="IPR014284">
    <property type="entry name" value="RNA_pol_sigma-70_dom"/>
</dbReference>
<evidence type="ECO:0000313" key="8">
    <source>
        <dbReference type="EMBL" id="ADU46652.1"/>
    </source>
</evidence>
<name>E6SEQ1_INTC7</name>
<protein>
    <submittedName>
        <fullName evidence="8">RNA polymerase, sigma subunit, ECF family</fullName>
    </submittedName>
</protein>
<dbReference type="PANTHER" id="PTHR43133">
    <property type="entry name" value="RNA POLYMERASE ECF-TYPE SIGMA FACTO"/>
    <property type="match status" value="1"/>
</dbReference>
<evidence type="ECO:0000256" key="3">
    <source>
        <dbReference type="ARBA" id="ARBA00023082"/>
    </source>
</evidence>
<dbReference type="GO" id="GO:0016987">
    <property type="term" value="F:sigma factor activity"/>
    <property type="evidence" value="ECO:0007669"/>
    <property type="project" value="UniProtKB-KW"/>
</dbReference>
<organism evidence="8 9">
    <name type="scientific">Intrasporangium calvum (strain ATCC 23552 / DSM 43043 / JCM 3097 / NBRC 12989 / NCIMB 10167 / NRRL B-3866 / 7 KIP)</name>
    <dbReference type="NCBI Taxonomy" id="710696"/>
    <lineage>
        <taxon>Bacteria</taxon>
        <taxon>Bacillati</taxon>
        <taxon>Actinomycetota</taxon>
        <taxon>Actinomycetes</taxon>
        <taxon>Micrococcales</taxon>
        <taxon>Intrasporangiaceae</taxon>
        <taxon>Intrasporangium</taxon>
    </lineage>
</organism>
<dbReference type="Gene3D" id="1.10.10.10">
    <property type="entry name" value="Winged helix-like DNA-binding domain superfamily/Winged helix DNA-binding domain"/>
    <property type="match status" value="1"/>
</dbReference>
<keyword evidence="9" id="KW-1185">Reference proteome</keyword>
<feature type="region of interest" description="Disordered" evidence="5">
    <location>
        <begin position="1"/>
        <end position="28"/>
    </location>
</feature>
<feature type="compositionally biased region" description="Low complexity" evidence="5">
    <location>
        <begin position="12"/>
        <end position="28"/>
    </location>
</feature>
<dbReference type="NCBIfam" id="TIGR02937">
    <property type="entry name" value="sigma70-ECF"/>
    <property type="match status" value="1"/>
</dbReference>
<dbReference type="HOGENOM" id="CLU_047691_9_3_11"/>
<sequence>MARFSVVPSGDASSPGAATGPVAPVEPVEPVEPFEPIELGDLLGRAATGDEGAFGEFYDRTSARVHGLVRRVVRDPAQSEEVTQEVFLELWRQSARYDSGKGSVLAWVMTIAHRKAVDRVRSSESARGRDAAYGAATVDVAHDHTSEVAVQRLEGERVRRALGSLTEAQRRAVELAYLSGYTHTEVAGLLDLPLGTAKTRIRDGLIRLRDTLGVTS</sequence>
<dbReference type="Proteomes" id="UP000008914">
    <property type="component" value="Chromosome"/>
</dbReference>
<dbReference type="InterPro" id="IPR007627">
    <property type="entry name" value="RNA_pol_sigma70_r2"/>
</dbReference>
<dbReference type="InterPro" id="IPR013325">
    <property type="entry name" value="RNA_pol_sigma_r2"/>
</dbReference>
<dbReference type="InterPro" id="IPR036388">
    <property type="entry name" value="WH-like_DNA-bd_sf"/>
</dbReference>
<dbReference type="Gene3D" id="1.10.1740.10">
    <property type="match status" value="1"/>
</dbReference>